<dbReference type="GO" id="GO:0005993">
    <property type="term" value="P:trehalose catabolic process"/>
    <property type="evidence" value="ECO:0007669"/>
    <property type="project" value="TreeGrafter"/>
</dbReference>
<protein>
    <submittedName>
        <fullName evidence="3">Glucoamylase (Glucan-1,4-alpha-glucosidase), GH15 family</fullName>
    </submittedName>
</protein>
<evidence type="ECO:0000313" key="3">
    <source>
        <dbReference type="EMBL" id="SES49532.1"/>
    </source>
</evidence>
<proteinExistence type="predicted"/>
<dbReference type="InterPro" id="IPR045582">
    <property type="entry name" value="Trehalase-like_N"/>
</dbReference>
<dbReference type="Pfam" id="PF19291">
    <property type="entry name" value="TREH_N"/>
    <property type="match status" value="1"/>
</dbReference>
<evidence type="ECO:0000259" key="2">
    <source>
        <dbReference type="Pfam" id="PF19291"/>
    </source>
</evidence>
<dbReference type="InterPro" id="IPR012341">
    <property type="entry name" value="6hp_glycosidase-like_sf"/>
</dbReference>
<dbReference type="AlphaFoldDB" id="A0A1H9XTN4"/>
<feature type="domain" description="GH15-like" evidence="1">
    <location>
        <begin position="241"/>
        <end position="575"/>
    </location>
</feature>
<dbReference type="PANTHER" id="PTHR31616">
    <property type="entry name" value="TREHALASE"/>
    <property type="match status" value="1"/>
</dbReference>
<reference evidence="4" key="1">
    <citation type="submission" date="2016-10" db="EMBL/GenBank/DDBJ databases">
        <authorList>
            <person name="Varghese N."/>
            <person name="Submissions S."/>
        </authorList>
    </citation>
    <scope>NUCLEOTIDE SEQUENCE [LARGE SCALE GENOMIC DNA]</scope>
    <source>
        <strain evidence="4">CGMCC 1.6963</strain>
    </source>
</reference>
<dbReference type="InterPro" id="IPR008928">
    <property type="entry name" value="6-hairpin_glycosidase_sf"/>
</dbReference>
<dbReference type="RefSeq" id="WP_091763036.1">
    <property type="nucleotide sequence ID" value="NZ_FOHB01000013.1"/>
</dbReference>
<evidence type="ECO:0000313" key="4">
    <source>
        <dbReference type="Proteomes" id="UP000199019"/>
    </source>
</evidence>
<dbReference type="Proteomes" id="UP000199019">
    <property type="component" value="Unassembled WGS sequence"/>
</dbReference>
<gene>
    <name evidence="3" type="ORF">SAMN05216199_0400</name>
</gene>
<dbReference type="Pfam" id="PF00723">
    <property type="entry name" value="Glyco_hydro_15"/>
    <property type="match status" value="1"/>
</dbReference>
<evidence type="ECO:0000259" key="1">
    <source>
        <dbReference type="Pfam" id="PF00723"/>
    </source>
</evidence>
<dbReference type="SUPFAM" id="SSF48208">
    <property type="entry name" value="Six-hairpin glycosidases"/>
    <property type="match status" value="1"/>
</dbReference>
<sequence>MGRLDSSLFPPHVLREYALLADGERGCLVGPRGDVAWMCAPKWHDDAVFASLLGVPSAYAVTPAHGRYVWGGRYEDGSMIWRSRWVTSDGVIECREALSFPGDPDTAVLLRRLLATSGPARVRVLLAPRAEFGRFGLSRLRQSDGVWTGRTGSLHVRWSGAGKARPLGDGVLELDVDVPEGAHHDLVLELSTRPWEGPAPDADVAWESTEHAWSCAVPRMDVTIAADDARQSAAVLRGMTSSTGAMVAAATMALPERAAEGRSYDYRYAWVRDQCLAGQAMAACEGLSLVDSAVRFVSERVLADGDQLAPAYTVTGGQVPEERALHVPGYPGGRSIVGNWVRGQFQLDTFGEVLLLLAAAAGHDRLDVDHWKAAETTVTAIRRRWKRPDSGIWELNPEHWAHSRLMCAAGLRAIGRHAPTRQGADWSSLADAMVADAARDCLHPTGRWQRSPSDERVDASLLVPGIRGAVPASDPRTVGTVEAVRRELGSHGYLYRFRQDARPLGEAEGAFLLCGFQMAMALHQQGGHTEAMRWFERNRAACGAPGLFTEEYDVEQRQLRGNFPQAFVHALLIESATRLAGPSAMPMT</sequence>
<accession>A0A1H9XTN4</accession>
<dbReference type="InterPro" id="IPR011613">
    <property type="entry name" value="GH15-like"/>
</dbReference>
<dbReference type="OrthoDB" id="3902805at2"/>
<dbReference type="GO" id="GO:0015927">
    <property type="term" value="F:trehalase activity"/>
    <property type="evidence" value="ECO:0007669"/>
    <property type="project" value="TreeGrafter"/>
</dbReference>
<dbReference type="Gene3D" id="1.50.10.10">
    <property type="match status" value="1"/>
</dbReference>
<name>A0A1H9XTN4_9MICO</name>
<dbReference type="STRING" id="587636.SAMN05216199_0400"/>
<organism evidence="3 4">
    <name type="scientific">Pedococcus cremeus</name>
    <dbReference type="NCBI Taxonomy" id="587636"/>
    <lineage>
        <taxon>Bacteria</taxon>
        <taxon>Bacillati</taxon>
        <taxon>Actinomycetota</taxon>
        <taxon>Actinomycetes</taxon>
        <taxon>Micrococcales</taxon>
        <taxon>Intrasporangiaceae</taxon>
        <taxon>Pedococcus</taxon>
    </lineage>
</organism>
<keyword evidence="4" id="KW-1185">Reference proteome</keyword>
<dbReference type="EMBL" id="FOHB01000013">
    <property type="protein sequence ID" value="SES49532.1"/>
    <property type="molecule type" value="Genomic_DNA"/>
</dbReference>
<feature type="domain" description="Trehalase-like N-terminal" evidence="2">
    <location>
        <begin position="17"/>
        <end position="147"/>
    </location>
</feature>
<dbReference type="PANTHER" id="PTHR31616:SF10">
    <property type="entry name" value="TREHALASE"/>
    <property type="match status" value="1"/>
</dbReference>